<dbReference type="AlphaFoldDB" id="K5WHV1"/>
<evidence type="ECO:0008006" key="16">
    <source>
        <dbReference type="Google" id="ProtNLM"/>
    </source>
</evidence>
<comment type="pathway">
    <text evidence="3">Secondary metabolite biosynthesis.</text>
</comment>
<keyword evidence="12" id="KW-0472">Membrane</keyword>
<comment type="subcellular location">
    <subcellularLocation>
        <location evidence="2">Membrane</location>
    </subcellularLocation>
</comment>
<dbReference type="Gene3D" id="1.10.630.10">
    <property type="entry name" value="Cytochrome P450"/>
    <property type="match status" value="1"/>
</dbReference>
<evidence type="ECO:0000256" key="13">
    <source>
        <dbReference type="PIRSR" id="PIRSR602401-1"/>
    </source>
</evidence>
<dbReference type="GO" id="GO:0016020">
    <property type="term" value="C:membrane"/>
    <property type="evidence" value="ECO:0007669"/>
    <property type="project" value="UniProtKB-SubCell"/>
</dbReference>
<dbReference type="InterPro" id="IPR001128">
    <property type="entry name" value="Cyt_P450"/>
</dbReference>
<evidence type="ECO:0000313" key="15">
    <source>
        <dbReference type="Proteomes" id="UP000008370"/>
    </source>
</evidence>
<evidence type="ECO:0000256" key="4">
    <source>
        <dbReference type="ARBA" id="ARBA00010617"/>
    </source>
</evidence>
<comment type="cofactor">
    <cofactor evidence="1 13">
        <name>heme</name>
        <dbReference type="ChEBI" id="CHEBI:30413"/>
    </cofactor>
</comment>
<dbReference type="RefSeq" id="XP_007401839.1">
    <property type="nucleotide sequence ID" value="XM_007401777.1"/>
</dbReference>
<sequence length="501" mass="56038">MADFLVHSLKSAQIPALALICVLLIIRVASRFVHITKKAVPLPPGPDVSWFEPGPKAPLKHAEMAKTYGPVFSYKRGNQVYCIINSYKDVVEIMQKHGADLAGRPDHIAAGDFLSGSMRTLLVDAGERLRRLRRALHSQLQPTAAVQHKPIQFKCALDVILDILRDPEDHINHTKRFAASLILTMTYGKTTPTKYSDPEVVEVNMHTTRLGKVMPAGQHIVDRYPLLRHVPFVTATLRRWHEEELALFSRMVEGVRAQVRAHSAQPSFTTYLLEHQEEYGLSNDELAYLAGSMFGAGSDSTATAISFVILAAATHPEVQAEIQVQLDSIVGKDRVPTFDDEKLLPLVVAFYLETFRWRPISWGGVAHRATSDIIWNQYVIPVGTAVFGNHWAIGHDPDVFPDPDEFRPTRWLDATGKLREDISPFTYGFGRRVCIGQHVANNSVFINTALLLWAFDIREDPAAPLDTMGFTDSGTVRVLPFQVKFSSRIEHLEDIIEASKP</sequence>
<evidence type="ECO:0000256" key="11">
    <source>
        <dbReference type="ARBA" id="ARBA00023033"/>
    </source>
</evidence>
<feature type="binding site" description="axial binding residue" evidence="13">
    <location>
        <position position="434"/>
    </location>
    <ligand>
        <name>heme</name>
        <dbReference type="ChEBI" id="CHEBI:30413"/>
    </ligand>
    <ligandPart>
        <name>Fe</name>
        <dbReference type="ChEBI" id="CHEBI:18248"/>
    </ligandPart>
</feature>
<dbReference type="InParanoid" id="K5WHV1"/>
<dbReference type="PANTHER" id="PTHR46300:SF1">
    <property type="entry name" value="P450, PUTATIVE (EUROFUNG)-RELATED"/>
    <property type="match status" value="1"/>
</dbReference>
<comment type="similarity">
    <text evidence="4">Belongs to the cytochrome P450 family.</text>
</comment>
<dbReference type="PRINTS" id="PR00385">
    <property type="entry name" value="P450"/>
</dbReference>
<keyword evidence="15" id="KW-1185">Reference proteome</keyword>
<gene>
    <name evidence="14" type="ORF">PHACADRAFT_265475</name>
</gene>
<reference evidence="14 15" key="1">
    <citation type="journal article" date="2012" name="BMC Genomics">
        <title>Comparative genomics of the white-rot fungi, Phanerochaete carnosa and P. chrysosporium, to elucidate the genetic basis of the distinct wood types they colonize.</title>
        <authorList>
            <person name="Suzuki H."/>
            <person name="MacDonald J."/>
            <person name="Syed K."/>
            <person name="Salamov A."/>
            <person name="Hori C."/>
            <person name="Aerts A."/>
            <person name="Henrissat B."/>
            <person name="Wiebenga A."/>
            <person name="vanKuyk P.A."/>
            <person name="Barry K."/>
            <person name="Lindquist E."/>
            <person name="LaButti K."/>
            <person name="Lapidus A."/>
            <person name="Lucas S."/>
            <person name="Coutinho P."/>
            <person name="Gong Y."/>
            <person name="Samejima M."/>
            <person name="Mahadevan R."/>
            <person name="Abou-Zaid M."/>
            <person name="de Vries R.P."/>
            <person name="Igarashi K."/>
            <person name="Yadav J.S."/>
            <person name="Grigoriev I.V."/>
            <person name="Master E.R."/>
        </authorList>
    </citation>
    <scope>NUCLEOTIDE SEQUENCE [LARGE SCALE GENOMIC DNA]</scope>
    <source>
        <strain evidence="14 15">HHB-10118-sp</strain>
    </source>
</reference>
<dbReference type="EMBL" id="JH930480">
    <property type="protein sequence ID" value="EKM49787.1"/>
    <property type="molecule type" value="Genomic_DNA"/>
</dbReference>
<keyword evidence="6" id="KW-0812">Transmembrane</keyword>
<dbReference type="GO" id="GO:0016705">
    <property type="term" value="F:oxidoreductase activity, acting on paired donors, with incorporation or reduction of molecular oxygen"/>
    <property type="evidence" value="ECO:0007669"/>
    <property type="project" value="InterPro"/>
</dbReference>
<evidence type="ECO:0000256" key="2">
    <source>
        <dbReference type="ARBA" id="ARBA00004370"/>
    </source>
</evidence>
<evidence type="ECO:0000256" key="6">
    <source>
        <dbReference type="ARBA" id="ARBA00022692"/>
    </source>
</evidence>
<evidence type="ECO:0000256" key="9">
    <source>
        <dbReference type="ARBA" id="ARBA00023002"/>
    </source>
</evidence>
<dbReference type="PRINTS" id="PR00463">
    <property type="entry name" value="EP450I"/>
</dbReference>
<dbReference type="InterPro" id="IPR050364">
    <property type="entry name" value="Cytochrome_P450_fung"/>
</dbReference>
<organism evidence="14 15">
    <name type="scientific">Phanerochaete carnosa (strain HHB-10118-sp)</name>
    <name type="common">White-rot fungus</name>
    <name type="synonym">Peniophora carnosa</name>
    <dbReference type="NCBI Taxonomy" id="650164"/>
    <lineage>
        <taxon>Eukaryota</taxon>
        <taxon>Fungi</taxon>
        <taxon>Dikarya</taxon>
        <taxon>Basidiomycota</taxon>
        <taxon>Agaricomycotina</taxon>
        <taxon>Agaricomycetes</taxon>
        <taxon>Polyporales</taxon>
        <taxon>Phanerochaetaceae</taxon>
        <taxon>Phanerochaete</taxon>
    </lineage>
</organism>
<accession>K5WHV1</accession>
<dbReference type="HOGENOM" id="CLU_001570_2_1_1"/>
<keyword evidence="7 13" id="KW-0479">Metal-binding</keyword>
<protein>
    <recommendedName>
        <fullName evidence="16">Cytochrome P450</fullName>
    </recommendedName>
</protein>
<name>K5WHV1_PHACS</name>
<dbReference type="GO" id="GO:0020037">
    <property type="term" value="F:heme binding"/>
    <property type="evidence" value="ECO:0007669"/>
    <property type="project" value="InterPro"/>
</dbReference>
<dbReference type="InterPro" id="IPR002401">
    <property type="entry name" value="Cyt_P450_E_grp-I"/>
</dbReference>
<keyword evidence="5 13" id="KW-0349">Heme</keyword>
<keyword evidence="8" id="KW-1133">Transmembrane helix</keyword>
<evidence type="ECO:0000256" key="12">
    <source>
        <dbReference type="ARBA" id="ARBA00023136"/>
    </source>
</evidence>
<dbReference type="CDD" id="cd11065">
    <property type="entry name" value="CYP64-like"/>
    <property type="match status" value="1"/>
</dbReference>
<evidence type="ECO:0000256" key="1">
    <source>
        <dbReference type="ARBA" id="ARBA00001971"/>
    </source>
</evidence>
<evidence type="ECO:0000256" key="3">
    <source>
        <dbReference type="ARBA" id="ARBA00005179"/>
    </source>
</evidence>
<dbReference type="SUPFAM" id="SSF48264">
    <property type="entry name" value="Cytochrome P450"/>
    <property type="match status" value="1"/>
</dbReference>
<dbReference type="Proteomes" id="UP000008370">
    <property type="component" value="Unassembled WGS sequence"/>
</dbReference>
<keyword evidence="10 13" id="KW-0408">Iron</keyword>
<evidence type="ECO:0000256" key="5">
    <source>
        <dbReference type="ARBA" id="ARBA00022617"/>
    </source>
</evidence>
<dbReference type="InterPro" id="IPR036396">
    <property type="entry name" value="Cyt_P450_sf"/>
</dbReference>
<dbReference type="GeneID" id="18919104"/>
<evidence type="ECO:0000256" key="7">
    <source>
        <dbReference type="ARBA" id="ARBA00022723"/>
    </source>
</evidence>
<dbReference type="Pfam" id="PF00067">
    <property type="entry name" value="p450"/>
    <property type="match status" value="1"/>
</dbReference>
<proteinExistence type="inferred from homology"/>
<dbReference type="GO" id="GO:0005506">
    <property type="term" value="F:iron ion binding"/>
    <property type="evidence" value="ECO:0007669"/>
    <property type="project" value="InterPro"/>
</dbReference>
<dbReference type="PANTHER" id="PTHR46300">
    <property type="entry name" value="P450, PUTATIVE (EUROFUNG)-RELATED-RELATED"/>
    <property type="match status" value="1"/>
</dbReference>
<evidence type="ECO:0000313" key="14">
    <source>
        <dbReference type="EMBL" id="EKM49787.1"/>
    </source>
</evidence>
<dbReference type="GO" id="GO:0004497">
    <property type="term" value="F:monooxygenase activity"/>
    <property type="evidence" value="ECO:0007669"/>
    <property type="project" value="UniProtKB-KW"/>
</dbReference>
<keyword evidence="9" id="KW-0560">Oxidoreductase</keyword>
<evidence type="ECO:0000256" key="10">
    <source>
        <dbReference type="ARBA" id="ARBA00023004"/>
    </source>
</evidence>
<evidence type="ECO:0000256" key="8">
    <source>
        <dbReference type="ARBA" id="ARBA00022989"/>
    </source>
</evidence>
<dbReference type="KEGG" id="pco:PHACADRAFT_265475"/>
<dbReference type="OrthoDB" id="2789670at2759"/>
<keyword evidence="11" id="KW-0503">Monooxygenase</keyword>